<accession>A0A0G4KIS8</accession>
<evidence type="ECO:0000256" key="2">
    <source>
        <dbReference type="SAM" id="MobiDB-lite"/>
    </source>
</evidence>
<dbReference type="PANTHER" id="PTHR11787:SF4">
    <property type="entry name" value="CHM, RAB ESCORT PROTEIN 1"/>
    <property type="match status" value="1"/>
</dbReference>
<feature type="domain" description="Exoribonuclease phosphorolytic" evidence="3">
    <location>
        <begin position="61"/>
        <end position="242"/>
    </location>
</feature>
<reference evidence="5 6" key="1">
    <citation type="submission" date="2015-05" db="EMBL/GenBank/DDBJ databases">
        <authorList>
            <person name="Wang D.B."/>
            <person name="Wang M."/>
        </authorList>
    </citation>
    <scope>NUCLEOTIDE SEQUENCE [LARGE SCALE GENOMIC DNA]</scope>
    <source>
        <strain evidence="5">VL1</strain>
    </source>
</reference>
<dbReference type="Gene3D" id="3.30.519.10">
    <property type="entry name" value="Guanine Nucleotide Dissociation Inhibitor, domain 2"/>
    <property type="match status" value="1"/>
</dbReference>
<dbReference type="GO" id="GO:0000176">
    <property type="term" value="C:nuclear exosome (RNase complex)"/>
    <property type="evidence" value="ECO:0007669"/>
    <property type="project" value="UniProtKB-ARBA"/>
</dbReference>
<dbReference type="PANTHER" id="PTHR11787">
    <property type="entry name" value="RAB GDP-DISSOCIATION INHIBITOR"/>
    <property type="match status" value="1"/>
</dbReference>
<dbReference type="Gene3D" id="3.50.50.60">
    <property type="entry name" value="FAD/NAD(P)-binding domain"/>
    <property type="match status" value="1"/>
</dbReference>
<dbReference type="InterPro" id="IPR015847">
    <property type="entry name" value="ExoRNase_PH_dom2"/>
</dbReference>
<gene>
    <name evidence="5" type="ORF">BN1708_009580</name>
</gene>
<dbReference type="SUPFAM" id="SSF54373">
    <property type="entry name" value="FAD-linked reductases, C-terminal domain"/>
    <property type="match status" value="1"/>
</dbReference>
<feature type="region of interest" description="Disordered" evidence="2">
    <location>
        <begin position="44"/>
        <end position="68"/>
    </location>
</feature>
<keyword evidence="6" id="KW-1185">Reference proteome</keyword>
<dbReference type="GO" id="GO:0005968">
    <property type="term" value="C:Rab-protein geranylgeranyltransferase complex"/>
    <property type="evidence" value="ECO:0007669"/>
    <property type="project" value="TreeGrafter"/>
</dbReference>
<feature type="domain" description="Exoribonuclease phosphorolytic" evidence="4">
    <location>
        <begin position="267"/>
        <end position="318"/>
    </location>
</feature>
<dbReference type="Gene3D" id="1.10.405.10">
    <property type="entry name" value="Guanine Nucleotide Dissociation Inhibitor, domain 1"/>
    <property type="match status" value="1"/>
</dbReference>
<dbReference type="PRINTS" id="PR00891">
    <property type="entry name" value="RABGDIREP"/>
</dbReference>
<dbReference type="GO" id="GO:0016192">
    <property type="term" value="P:vesicle-mediated transport"/>
    <property type="evidence" value="ECO:0007669"/>
    <property type="project" value="TreeGrafter"/>
</dbReference>
<dbReference type="Pfam" id="PF00996">
    <property type="entry name" value="GDI"/>
    <property type="match status" value="1"/>
</dbReference>
<evidence type="ECO:0000259" key="4">
    <source>
        <dbReference type="Pfam" id="PF03725"/>
    </source>
</evidence>
<dbReference type="STRING" id="100787.A0A0G4KIS8"/>
<dbReference type="InterPro" id="IPR018203">
    <property type="entry name" value="GDP_dissociation_inhibitor"/>
</dbReference>
<organism evidence="5 6">
    <name type="scientific">Verticillium longisporum</name>
    <name type="common">Verticillium dahliae var. longisporum</name>
    <dbReference type="NCBI Taxonomy" id="100787"/>
    <lineage>
        <taxon>Eukaryota</taxon>
        <taxon>Fungi</taxon>
        <taxon>Dikarya</taxon>
        <taxon>Ascomycota</taxon>
        <taxon>Pezizomycotina</taxon>
        <taxon>Sordariomycetes</taxon>
        <taxon>Hypocreomycetidae</taxon>
        <taxon>Glomerellales</taxon>
        <taxon>Plectosphaerellaceae</taxon>
        <taxon>Verticillium</taxon>
    </lineage>
</organism>
<proteinExistence type="inferred from homology"/>
<sequence>PSTYSTTHLVKGQIAMATPQGLPRETFAKLSPHPYLLANLQTPQAAGATTPTRSNGRAPHEARTPNINTSTLTHAHGSALVRIGDNTVICGIRGEILPTANIPNYRASIRDSDDGGRAELRDYDLLVPNIELATGSAPQFLPGVPPTNLAQTLSTRVFSLLHSSGLVNADDLRIWHTRPAENTGYSAADDEDDDMGELEAGERVVIAYWVLYIDIYFISFDGNPFDAAWAAMLAALRNTKLPAARWDQDREIVVCSRAEQKPLTLSGFPIATSAAVFQGKEPGRFWILVDPDRLEETLCRENLTVVVDKNGGETRLLSVSKHGGTTLQPKLVGEQQILEEESSLSSAQRGPPNERRRILPASLVGNLRWMLSGYFRRGKEQSTEFRNGENLRLGLYSVETQCTRYTSHHQFSTSPAAELAINFCFKVNLSLRFPSFTLRTMESLAETVWDVVICGTGLQQSLLALALSRSGKQILHLDPNEYYGGNEAALTLQEAEAWAEQLQKQQPAAKAPVFSSASASRQAEAGSPLSFSRAYSLALAPFIIHTRSTLLSQLVSSRAYRQLEFLAVGAFHVYRPGDDSSGGVPLLTPIPSTREAIFASTAIEPRPKRALMKFLRFVLDHDAPAQQEKWQSRADDPLAAFLEDEFKLDAELRTLILALTLSLDGAIEVRDGLVAIERHLTSMGMFGPGFAAVYPKWGGGSEIAQVGCRACAVGGGVYMLGTGVKSTRPLQADEDGAQFEVALGTGDVKVKTRMLIRSDRATAAEGRDTRIARLVAVINSPLAYLFEPIMEGGPNPAVAVIAMPAGSVNDSDGQPAQYPVYVFAHSSETGECPSGQSVLYFTTLATPNASAVLDCALSSLLAALSGPEAAQELSSIYQLRYEQAHSSQSSVTDEEGLVLLPTLPLDLAFTDSTLKPVEAAWAKIMASAAGPDGPVEYMKFEDREGVGEDED</sequence>
<dbReference type="SUPFAM" id="SSF51905">
    <property type="entry name" value="FAD/NAD(P)-binding domain"/>
    <property type="match status" value="1"/>
</dbReference>
<evidence type="ECO:0000313" key="5">
    <source>
        <dbReference type="EMBL" id="CRK01872.1"/>
    </source>
</evidence>
<evidence type="ECO:0000313" key="6">
    <source>
        <dbReference type="Proteomes" id="UP000044602"/>
    </source>
</evidence>
<dbReference type="InterPro" id="IPR036345">
    <property type="entry name" value="ExoRNase_PH_dom2_sf"/>
</dbReference>
<dbReference type="EMBL" id="CVQH01001447">
    <property type="protein sequence ID" value="CRK01872.1"/>
    <property type="molecule type" value="Genomic_DNA"/>
</dbReference>
<dbReference type="GO" id="GO:0005092">
    <property type="term" value="F:GDP-dissociation inhibitor activity"/>
    <property type="evidence" value="ECO:0007669"/>
    <property type="project" value="InterPro"/>
</dbReference>
<dbReference type="InterPro" id="IPR027408">
    <property type="entry name" value="PNPase/RNase_PH_dom_sf"/>
</dbReference>
<evidence type="ECO:0000256" key="1">
    <source>
        <dbReference type="ARBA" id="ARBA00005593"/>
    </source>
</evidence>
<dbReference type="Proteomes" id="UP000044602">
    <property type="component" value="Unassembled WGS sequence"/>
</dbReference>
<dbReference type="SUPFAM" id="SSF54211">
    <property type="entry name" value="Ribosomal protein S5 domain 2-like"/>
    <property type="match status" value="1"/>
</dbReference>
<feature type="non-terminal residue" evidence="5">
    <location>
        <position position="1"/>
    </location>
</feature>
<dbReference type="SUPFAM" id="SSF55666">
    <property type="entry name" value="Ribonuclease PH domain 2-like"/>
    <property type="match status" value="1"/>
</dbReference>
<dbReference type="Pfam" id="PF01138">
    <property type="entry name" value="RNase_PH"/>
    <property type="match status" value="1"/>
</dbReference>
<dbReference type="Pfam" id="PF03725">
    <property type="entry name" value="RNase_PH_C"/>
    <property type="match status" value="1"/>
</dbReference>
<dbReference type="GO" id="GO:0005829">
    <property type="term" value="C:cytosol"/>
    <property type="evidence" value="ECO:0007669"/>
    <property type="project" value="TreeGrafter"/>
</dbReference>
<evidence type="ECO:0000259" key="3">
    <source>
        <dbReference type="Pfam" id="PF01138"/>
    </source>
</evidence>
<comment type="similarity">
    <text evidence="1">Belongs to the Rab GDI family.</text>
</comment>
<protein>
    <submittedName>
        <fullName evidence="5">Uncharacterized protein</fullName>
    </submittedName>
</protein>
<name>A0A0G4KIS8_VERLO</name>
<dbReference type="InterPro" id="IPR036188">
    <property type="entry name" value="FAD/NAD-bd_sf"/>
</dbReference>
<dbReference type="GO" id="GO:0007264">
    <property type="term" value="P:small GTPase-mediated signal transduction"/>
    <property type="evidence" value="ECO:0007669"/>
    <property type="project" value="InterPro"/>
</dbReference>
<dbReference type="InterPro" id="IPR001247">
    <property type="entry name" value="ExoRNase_PH_dom1"/>
</dbReference>
<dbReference type="InterPro" id="IPR020568">
    <property type="entry name" value="Ribosomal_Su5_D2-typ_SF"/>
</dbReference>
<dbReference type="AlphaFoldDB" id="A0A0G4KIS8"/>
<dbReference type="Gene3D" id="3.30.230.70">
    <property type="entry name" value="GHMP Kinase, N-terminal domain"/>
    <property type="match status" value="1"/>
</dbReference>